<dbReference type="Gene3D" id="1.10.10.10">
    <property type="entry name" value="Winged helix-like DNA-binding domain superfamily/Winged helix DNA-binding domain"/>
    <property type="match status" value="1"/>
</dbReference>
<name>A0A367WYM6_9PROT</name>
<dbReference type="InterPro" id="IPR012318">
    <property type="entry name" value="HTH_CRP"/>
</dbReference>
<dbReference type="GO" id="GO:0005829">
    <property type="term" value="C:cytosol"/>
    <property type="evidence" value="ECO:0007669"/>
    <property type="project" value="TreeGrafter"/>
</dbReference>
<dbReference type="PANTHER" id="PTHR24567:SF26">
    <property type="entry name" value="REGULATORY PROTEIN YEIL"/>
    <property type="match status" value="1"/>
</dbReference>
<feature type="domain" description="Cyclic nucleotide-binding" evidence="4">
    <location>
        <begin position="19"/>
        <end position="139"/>
    </location>
</feature>
<dbReference type="SUPFAM" id="SSF46785">
    <property type="entry name" value="Winged helix' DNA-binding domain"/>
    <property type="match status" value="1"/>
</dbReference>
<sequence length="233" mass="26231">MISRPLSDAEKVFLGEIPLFAALGKDRLAHLVASCRVETVKRGSHLFRAADRAEYFYVLLSGQLRLVRTSSQGAETVMHFLTAPGAFAEAVTLAGRPYPVDCEVMADGAVVAIPRAAYLKILQEFPEVAGEVMAGLLEWERFFLDEIYRLRHTSPLQRIAAFLIDYQDHAIAHEQDETARDYPEKRLIASRIGITPETFSRLLRRLEQMNAIETGATLRIRDRAVLEELARFS</sequence>
<evidence type="ECO:0000259" key="4">
    <source>
        <dbReference type="PROSITE" id="PS50042"/>
    </source>
</evidence>
<dbReference type="InterPro" id="IPR036388">
    <property type="entry name" value="WH-like_DNA-bd_sf"/>
</dbReference>
<dbReference type="PROSITE" id="PS50042">
    <property type="entry name" value="CNMP_BINDING_3"/>
    <property type="match status" value="1"/>
</dbReference>
<evidence type="ECO:0008006" key="8">
    <source>
        <dbReference type="Google" id="ProtNLM"/>
    </source>
</evidence>
<accession>A0A367WYM6</accession>
<evidence type="ECO:0000313" key="6">
    <source>
        <dbReference type="EMBL" id="RCK46546.1"/>
    </source>
</evidence>
<dbReference type="RefSeq" id="WP_114089427.1">
    <property type="nucleotide sequence ID" value="NZ_JPWH01000014.1"/>
</dbReference>
<evidence type="ECO:0000313" key="7">
    <source>
        <dbReference type="Proteomes" id="UP000252517"/>
    </source>
</evidence>
<dbReference type="EMBL" id="JPWH01000014">
    <property type="protein sequence ID" value="RCK46546.1"/>
    <property type="molecule type" value="Genomic_DNA"/>
</dbReference>
<dbReference type="AlphaFoldDB" id="A0A367WYM6"/>
<dbReference type="PROSITE" id="PS51063">
    <property type="entry name" value="HTH_CRP_2"/>
    <property type="match status" value="1"/>
</dbReference>
<dbReference type="Proteomes" id="UP000252517">
    <property type="component" value="Unassembled WGS sequence"/>
</dbReference>
<dbReference type="PANTHER" id="PTHR24567">
    <property type="entry name" value="CRP FAMILY TRANSCRIPTIONAL REGULATORY PROTEIN"/>
    <property type="match status" value="1"/>
</dbReference>
<dbReference type="InterPro" id="IPR014710">
    <property type="entry name" value="RmlC-like_jellyroll"/>
</dbReference>
<dbReference type="InterPro" id="IPR050397">
    <property type="entry name" value="Env_Response_Regulators"/>
</dbReference>
<comment type="caution">
    <text evidence="6">The sequence shown here is derived from an EMBL/GenBank/DDBJ whole genome shotgun (WGS) entry which is preliminary data.</text>
</comment>
<dbReference type="OrthoDB" id="190787at2"/>
<evidence type="ECO:0000256" key="3">
    <source>
        <dbReference type="ARBA" id="ARBA00023163"/>
    </source>
</evidence>
<evidence type="ECO:0000256" key="2">
    <source>
        <dbReference type="ARBA" id="ARBA00023125"/>
    </source>
</evidence>
<evidence type="ECO:0000259" key="5">
    <source>
        <dbReference type="PROSITE" id="PS51063"/>
    </source>
</evidence>
<dbReference type="GO" id="GO:0003700">
    <property type="term" value="F:DNA-binding transcription factor activity"/>
    <property type="evidence" value="ECO:0007669"/>
    <property type="project" value="TreeGrafter"/>
</dbReference>
<reference evidence="6 7" key="1">
    <citation type="submission" date="2014-07" db="EMBL/GenBank/DDBJ databases">
        <title>Draft genome sequence of Thalassospira profundimaris S25-3-2.</title>
        <authorList>
            <person name="Lai Q."/>
            <person name="Shao Z."/>
        </authorList>
    </citation>
    <scope>NUCLEOTIDE SEQUENCE [LARGE SCALE GENOMIC DNA]</scope>
    <source>
        <strain evidence="6 7">S25-3-2</strain>
    </source>
</reference>
<dbReference type="Gene3D" id="2.60.120.10">
    <property type="entry name" value="Jelly Rolls"/>
    <property type="match status" value="1"/>
</dbReference>
<keyword evidence="1" id="KW-0805">Transcription regulation</keyword>
<evidence type="ECO:0000256" key="1">
    <source>
        <dbReference type="ARBA" id="ARBA00023015"/>
    </source>
</evidence>
<organism evidence="6 7">
    <name type="scientific">Thalassospira profundimaris</name>
    <dbReference type="NCBI Taxonomy" id="502049"/>
    <lineage>
        <taxon>Bacteria</taxon>
        <taxon>Pseudomonadati</taxon>
        <taxon>Pseudomonadota</taxon>
        <taxon>Alphaproteobacteria</taxon>
        <taxon>Rhodospirillales</taxon>
        <taxon>Thalassospiraceae</taxon>
        <taxon>Thalassospira</taxon>
    </lineage>
</organism>
<dbReference type="SUPFAM" id="SSF51206">
    <property type="entry name" value="cAMP-binding domain-like"/>
    <property type="match status" value="1"/>
</dbReference>
<feature type="domain" description="HTH crp-type" evidence="5">
    <location>
        <begin position="153"/>
        <end position="224"/>
    </location>
</feature>
<dbReference type="InterPro" id="IPR000595">
    <property type="entry name" value="cNMP-bd_dom"/>
</dbReference>
<dbReference type="GO" id="GO:0003677">
    <property type="term" value="F:DNA binding"/>
    <property type="evidence" value="ECO:0007669"/>
    <property type="project" value="UniProtKB-KW"/>
</dbReference>
<dbReference type="CDD" id="cd00038">
    <property type="entry name" value="CAP_ED"/>
    <property type="match status" value="1"/>
</dbReference>
<dbReference type="Pfam" id="PF13545">
    <property type="entry name" value="HTH_Crp_2"/>
    <property type="match status" value="1"/>
</dbReference>
<protein>
    <recommendedName>
        <fullName evidence="8">Crp/Fnr family transcriptional regulator</fullName>
    </recommendedName>
</protein>
<dbReference type="SMART" id="SM00100">
    <property type="entry name" value="cNMP"/>
    <property type="match status" value="1"/>
</dbReference>
<dbReference type="Pfam" id="PF00027">
    <property type="entry name" value="cNMP_binding"/>
    <property type="match status" value="1"/>
</dbReference>
<proteinExistence type="predicted"/>
<gene>
    <name evidence="6" type="ORF">TH25_16995</name>
</gene>
<dbReference type="InterPro" id="IPR018490">
    <property type="entry name" value="cNMP-bd_dom_sf"/>
</dbReference>
<dbReference type="InterPro" id="IPR036390">
    <property type="entry name" value="WH_DNA-bd_sf"/>
</dbReference>
<keyword evidence="2" id="KW-0238">DNA-binding</keyword>
<keyword evidence="3" id="KW-0804">Transcription</keyword>